<dbReference type="PROSITE" id="PS51355">
    <property type="entry name" value="GLUTATHIONE_PEROXID_3"/>
    <property type="match status" value="1"/>
</dbReference>
<dbReference type="GO" id="GO:0004601">
    <property type="term" value="F:peroxidase activity"/>
    <property type="evidence" value="ECO:0007669"/>
    <property type="project" value="UniProtKB-KW"/>
</dbReference>
<dbReference type="InterPro" id="IPR013766">
    <property type="entry name" value="Thioredoxin_domain"/>
</dbReference>
<dbReference type="PRINTS" id="PR01011">
    <property type="entry name" value="GLUTPROXDASE"/>
</dbReference>
<keyword evidence="3 4" id="KW-0560">Oxidoreductase</keyword>
<evidence type="ECO:0000256" key="2">
    <source>
        <dbReference type="ARBA" id="ARBA00022559"/>
    </source>
</evidence>
<reference evidence="6 7" key="1">
    <citation type="submission" date="2020-04" db="EMBL/GenBank/DDBJ databases">
        <title>MicrobeNet Type strains.</title>
        <authorList>
            <person name="Nicholson A.C."/>
        </authorList>
    </citation>
    <scope>NUCLEOTIDE SEQUENCE [LARGE SCALE GENOMIC DNA]</scope>
    <source>
        <strain evidence="6 7">DSM 44960</strain>
    </source>
</reference>
<comment type="similarity">
    <text evidence="1 4">Belongs to the glutathione peroxidase family.</text>
</comment>
<keyword evidence="2 4" id="KW-0575">Peroxidase</keyword>
<name>A0A846W0Y6_9NOCA</name>
<dbReference type="PROSITE" id="PS51352">
    <property type="entry name" value="THIOREDOXIN_2"/>
    <property type="match status" value="1"/>
</dbReference>
<sequence>MVPRGGQQNKNVLQNSRPAGHGFRLAAPVRWRSNPRREESGGAHVSANIRDIAVETLAGEPTTLGELAGDKAVLLVNVASKCGLTPQYSGLVDLQKNYGERGFTVIGVPCNQFMGQEPGSAEEIQEFCSVTYGVDFPLLAKTSVNGDDRHPLYQVLTETPDAEGAAGDVQWNFEKFLIARDGAVAARFRPRTTPDDPEVVRAVEAQL</sequence>
<protein>
    <recommendedName>
        <fullName evidence="4">Glutathione peroxidase</fullName>
    </recommendedName>
</protein>
<evidence type="ECO:0000259" key="5">
    <source>
        <dbReference type="PROSITE" id="PS51352"/>
    </source>
</evidence>
<evidence type="ECO:0000313" key="7">
    <source>
        <dbReference type="Proteomes" id="UP000572007"/>
    </source>
</evidence>
<dbReference type="Pfam" id="PF00255">
    <property type="entry name" value="GSHPx"/>
    <property type="match status" value="1"/>
</dbReference>
<feature type="domain" description="Thioredoxin" evidence="5">
    <location>
        <begin position="43"/>
        <end position="207"/>
    </location>
</feature>
<dbReference type="InterPro" id="IPR000889">
    <property type="entry name" value="Glutathione_peroxidase"/>
</dbReference>
<gene>
    <name evidence="6" type="ORF">HGA10_03785</name>
</gene>
<proteinExistence type="inferred from homology"/>
<dbReference type="EMBL" id="JAAXOM010000001">
    <property type="protein sequence ID" value="NKX86436.1"/>
    <property type="molecule type" value="Genomic_DNA"/>
</dbReference>
<dbReference type="CDD" id="cd00340">
    <property type="entry name" value="GSH_Peroxidase"/>
    <property type="match status" value="1"/>
</dbReference>
<dbReference type="GO" id="GO:0034599">
    <property type="term" value="P:cellular response to oxidative stress"/>
    <property type="evidence" value="ECO:0007669"/>
    <property type="project" value="TreeGrafter"/>
</dbReference>
<evidence type="ECO:0000256" key="4">
    <source>
        <dbReference type="RuleBase" id="RU000499"/>
    </source>
</evidence>
<evidence type="ECO:0000256" key="1">
    <source>
        <dbReference type="ARBA" id="ARBA00006926"/>
    </source>
</evidence>
<dbReference type="PANTHER" id="PTHR11592">
    <property type="entry name" value="GLUTATHIONE PEROXIDASE"/>
    <property type="match status" value="1"/>
</dbReference>
<dbReference type="PANTHER" id="PTHR11592:SF40">
    <property type="entry name" value="THIOREDOXIN_GLUTATHIONE PEROXIDASE BTUE"/>
    <property type="match status" value="1"/>
</dbReference>
<comment type="caution">
    <text evidence="6">The sequence shown here is derived from an EMBL/GenBank/DDBJ whole genome shotgun (WGS) entry which is preliminary data.</text>
</comment>
<organism evidence="6 7">
    <name type="scientific">Nocardia coubleae</name>
    <dbReference type="NCBI Taxonomy" id="356147"/>
    <lineage>
        <taxon>Bacteria</taxon>
        <taxon>Bacillati</taxon>
        <taxon>Actinomycetota</taxon>
        <taxon>Actinomycetes</taxon>
        <taxon>Mycobacteriales</taxon>
        <taxon>Nocardiaceae</taxon>
        <taxon>Nocardia</taxon>
    </lineage>
</organism>
<dbReference type="Proteomes" id="UP000572007">
    <property type="component" value="Unassembled WGS sequence"/>
</dbReference>
<dbReference type="AlphaFoldDB" id="A0A846W0Y6"/>
<dbReference type="Gene3D" id="3.40.30.10">
    <property type="entry name" value="Glutaredoxin"/>
    <property type="match status" value="1"/>
</dbReference>
<dbReference type="FunFam" id="3.40.30.10:FF:000010">
    <property type="entry name" value="Glutathione peroxidase"/>
    <property type="match status" value="1"/>
</dbReference>
<dbReference type="InterPro" id="IPR036249">
    <property type="entry name" value="Thioredoxin-like_sf"/>
</dbReference>
<keyword evidence="7" id="KW-1185">Reference proteome</keyword>
<accession>A0A846W0Y6</accession>
<evidence type="ECO:0000313" key="6">
    <source>
        <dbReference type="EMBL" id="NKX86436.1"/>
    </source>
</evidence>
<evidence type="ECO:0000256" key="3">
    <source>
        <dbReference type="ARBA" id="ARBA00023002"/>
    </source>
</evidence>
<dbReference type="SUPFAM" id="SSF52833">
    <property type="entry name" value="Thioredoxin-like"/>
    <property type="match status" value="1"/>
</dbReference>